<name>A0AAD8NAJ7_9APIA</name>
<dbReference type="AlphaFoldDB" id="A0AAD8NAJ7"/>
<dbReference type="Proteomes" id="UP001237642">
    <property type="component" value="Unassembled WGS sequence"/>
</dbReference>
<evidence type="ECO:0000256" key="1">
    <source>
        <dbReference type="SAM" id="Coils"/>
    </source>
</evidence>
<sequence>MEEYRDSIAIIDNTCGNVVMWVLRVTNDLILWDKKFDFEYKLEDQEYYRALGFMNKDKLVLTNIFKSHYKDYEYFLYDVENGFQQPFTTPKRLDDARKKCNFFLWADPPYTDRAREVIEALKAKLKSKDEELQRATIELRFVEKKC</sequence>
<evidence type="ECO:0000313" key="2">
    <source>
        <dbReference type="EMBL" id="KAK1402002.1"/>
    </source>
</evidence>
<reference evidence="2" key="1">
    <citation type="submission" date="2023-02" db="EMBL/GenBank/DDBJ databases">
        <title>Genome of toxic invasive species Heracleum sosnowskyi carries increased number of genes despite the absence of recent whole-genome duplications.</title>
        <authorList>
            <person name="Schelkunov M."/>
            <person name="Shtratnikova V."/>
            <person name="Makarenko M."/>
            <person name="Klepikova A."/>
            <person name="Omelchenko D."/>
            <person name="Novikova G."/>
            <person name="Obukhova E."/>
            <person name="Bogdanov V."/>
            <person name="Penin A."/>
            <person name="Logacheva M."/>
        </authorList>
    </citation>
    <scope>NUCLEOTIDE SEQUENCE</scope>
    <source>
        <strain evidence="2">Hsosn_3</strain>
        <tissue evidence="2">Leaf</tissue>
    </source>
</reference>
<keyword evidence="1" id="KW-0175">Coiled coil</keyword>
<proteinExistence type="predicted"/>
<gene>
    <name evidence="2" type="ORF">POM88_001607</name>
</gene>
<feature type="coiled-coil region" evidence="1">
    <location>
        <begin position="111"/>
        <end position="145"/>
    </location>
</feature>
<comment type="caution">
    <text evidence="2">The sequence shown here is derived from an EMBL/GenBank/DDBJ whole genome shotgun (WGS) entry which is preliminary data.</text>
</comment>
<dbReference type="EMBL" id="JAUIZM010000001">
    <property type="protein sequence ID" value="KAK1402002.1"/>
    <property type="molecule type" value="Genomic_DNA"/>
</dbReference>
<evidence type="ECO:0000313" key="3">
    <source>
        <dbReference type="Proteomes" id="UP001237642"/>
    </source>
</evidence>
<protein>
    <submittedName>
        <fullName evidence="2">Uncharacterized protein</fullName>
    </submittedName>
</protein>
<accession>A0AAD8NAJ7</accession>
<keyword evidence="3" id="KW-1185">Reference proteome</keyword>
<reference evidence="2" key="2">
    <citation type="submission" date="2023-05" db="EMBL/GenBank/DDBJ databases">
        <authorList>
            <person name="Schelkunov M.I."/>
        </authorList>
    </citation>
    <scope>NUCLEOTIDE SEQUENCE</scope>
    <source>
        <strain evidence="2">Hsosn_3</strain>
        <tissue evidence="2">Leaf</tissue>
    </source>
</reference>
<organism evidence="2 3">
    <name type="scientific">Heracleum sosnowskyi</name>
    <dbReference type="NCBI Taxonomy" id="360622"/>
    <lineage>
        <taxon>Eukaryota</taxon>
        <taxon>Viridiplantae</taxon>
        <taxon>Streptophyta</taxon>
        <taxon>Embryophyta</taxon>
        <taxon>Tracheophyta</taxon>
        <taxon>Spermatophyta</taxon>
        <taxon>Magnoliopsida</taxon>
        <taxon>eudicotyledons</taxon>
        <taxon>Gunneridae</taxon>
        <taxon>Pentapetalae</taxon>
        <taxon>asterids</taxon>
        <taxon>campanulids</taxon>
        <taxon>Apiales</taxon>
        <taxon>Apiaceae</taxon>
        <taxon>Apioideae</taxon>
        <taxon>apioid superclade</taxon>
        <taxon>Tordylieae</taxon>
        <taxon>Tordyliinae</taxon>
        <taxon>Heracleum</taxon>
    </lineage>
</organism>